<evidence type="ECO:0000313" key="4">
    <source>
        <dbReference type="WBParaSite" id="HNAJ_0000317201-mRNA-1"/>
    </source>
</evidence>
<evidence type="ECO:0000313" key="3">
    <source>
        <dbReference type="Proteomes" id="UP000278807"/>
    </source>
</evidence>
<keyword evidence="3" id="KW-1185">Reference proteome</keyword>
<sequence length="98" mass="10884">NSSHLPSIADPTGNHSPNTAPIYVNGVPQSAPVATFPIDTSYTTSRFSFDFAQEPTNLTDALHEIRILREEKLRLLEELANRDALFQHSSQNKLNNPP</sequence>
<accession>A0A0R3T7Y4</accession>
<proteinExistence type="predicted"/>
<organism evidence="4">
    <name type="scientific">Rodentolepis nana</name>
    <name type="common">Dwarf tapeworm</name>
    <name type="synonym">Hymenolepis nana</name>
    <dbReference type="NCBI Taxonomy" id="102285"/>
    <lineage>
        <taxon>Eukaryota</taxon>
        <taxon>Metazoa</taxon>
        <taxon>Spiralia</taxon>
        <taxon>Lophotrochozoa</taxon>
        <taxon>Platyhelminthes</taxon>
        <taxon>Cestoda</taxon>
        <taxon>Eucestoda</taxon>
        <taxon>Cyclophyllidea</taxon>
        <taxon>Hymenolepididae</taxon>
        <taxon>Rodentolepis</taxon>
    </lineage>
</organism>
<evidence type="ECO:0000256" key="1">
    <source>
        <dbReference type="SAM" id="MobiDB-lite"/>
    </source>
</evidence>
<feature type="region of interest" description="Disordered" evidence="1">
    <location>
        <begin position="1"/>
        <end position="21"/>
    </location>
</feature>
<protein>
    <submittedName>
        <fullName evidence="4">cGMP-dependent protein kinase N-terminal coiled-coil domain-containing protein</fullName>
    </submittedName>
</protein>
<reference evidence="4" key="1">
    <citation type="submission" date="2017-02" db="UniProtKB">
        <authorList>
            <consortium name="WormBaseParasite"/>
        </authorList>
    </citation>
    <scope>IDENTIFICATION</scope>
</reference>
<reference evidence="2 3" key="2">
    <citation type="submission" date="2018-11" db="EMBL/GenBank/DDBJ databases">
        <authorList>
            <consortium name="Pathogen Informatics"/>
        </authorList>
    </citation>
    <scope>NUCLEOTIDE SEQUENCE [LARGE SCALE GENOMIC DNA]</scope>
</reference>
<dbReference type="AlphaFoldDB" id="A0A0R3T7Y4"/>
<dbReference type="Proteomes" id="UP000278807">
    <property type="component" value="Unassembled WGS sequence"/>
</dbReference>
<dbReference type="WBParaSite" id="HNAJ_0000317201-mRNA-1">
    <property type="protein sequence ID" value="HNAJ_0000317201-mRNA-1"/>
    <property type="gene ID" value="HNAJ_0000317201"/>
</dbReference>
<gene>
    <name evidence="2" type="ORF">HNAJ_LOCUS3171</name>
</gene>
<name>A0A0R3T7Y4_RODNA</name>
<dbReference type="EMBL" id="UZAE01001769">
    <property type="protein sequence ID" value="VDN99030.1"/>
    <property type="molecule type" value="Genomic_DNA"/>
</dbReference>
<evidence type="ECO:0000313" key="2">
    <source>
        <dbReference type="EMBL" id="VDN99030.1"/>
    </source>
</evidence>